<accession>A0A4V6HSF7</accession>
<dbReference type="InterPro" id="IPR001927">
    <property type="entry name" value="Na/Gal_symport"/>
</dbReference>
<evidence type="ECO:0000256" key="1">
    <source>
        <dbReference type="SAM" id="Phobius"/>
    </source>
</evidence>
<feature type="transmembrane region" description="Helical" evidence="1">
    <location>
        <begin position="245"/>
        <end position="268"/>
    </location>
</feature>
<feature type="transmembrane region" description="Helical" evidence="1">
    <location>
        <begin position="280"/>
        <end position="299"/>
    </location>
</feature>
<dbReference type="GO" id="GO:0015293">
    <property type="term" value="F:symporter activity"/>
    <property type="evidence" value="ECO:0007669"/>
    <property type="project" value="InterPro"/>
</dbReference>
<dbReference type="GO" id="GO:0005886">
    <property type="term" value="C:plasma membrane"/>
    <property type="evidence" value="ECO:0007669"/>
    <property type="project" value="TreeGrafter"/>
</dbReference>
<dbReference type="EMBL" id="QGQD01000006">
    <property type="protein sequence ID" value="TLD02778.1"/>
    <property type="molecule type" value="Genomic_DNA"/>
</dbReference>
<keyword evidence="1" id="KW-0812">Transmembrane</keyword>
<feature type="transmembrane region" description="Helical" evidence="1">
    <location>
        <begin position="121"/>
        <end position="146"/>
    </location>
</feature>
<feature type="transmembrane region" description="Helical" evidence="1">
    <location>
        <begin position="383"/>
        <end position="405"/>
    </location>
</feature>
<feature type="transmembrane region" description="Helical" evidence="1">
    <location>
        <begin position="91"/>
        <end position="109"/>
    </location>
</feature>
<dbReference type="SUPFAM" id="SSF103473">
    <property type="entry name" value="MFS general substrate transporter"/>
    <property type="match status" value="1"/>
</dbReference>
<dbReference type="GO" id="GO:0008643">
    <property type="term" value="P:carbohydrate transport"/>
    <property type="evidence" value="ECO:0007669"/>
    <property type="project" value="InterPro"/>
</dbReference>
<dbReference type="Gene3D" id="1.20.1250.20">
    <property type="entry name" value="MFS general substrate transporter like domains"/>
    <property type="match status" value="1"/>
</dbReference>
<feature type="transmembrane region" description="Helical" evidence="1">
    <location>
        <begin position="334"/>
        <end position="362"/>
    </location>
</feature>
<name>A0A4V6HSF7_9FIRM</name>
<dbReference type="Pfam" id="PF13347">
    <property type="entry name" value="MFS_2"/>
    <property type="match status" value="1"/>
</dbReference>
<keyword evidence="1" id="KW-1133">Transmembrane helix</keyword>
<evidence type="ECO:0000313" key="2">
    <source>
        <dbReference type="EMBL" id="TLD02778.1"/>
    </source>
</evidence>
<dbReference type="PANTHER" id="PTHR11328:SF24">
    <property type="entry name" value="MAJOR FACILITATOR SUPERFAMILY (MFS) PROFILE DOMAIN-CONTAINING PROTEIN"/>
    <property type="match status" value="1"/>
</dbReference>
<sequence>MAKELGKDKFGVQRTMRRRDFLGDSLGQFALNAMSGLIGQITYFYTDKVGVAAGAVATVLMLCKIVDAFTDLIMGNIVDHTKPGKEKYRPWLLKAGIPAGILTVLMFTVPKGNAGLQLAYLIITNLLFTAVAYTAVCIPYASLMIVRTNSQEERGRMGTWRAASGYVSGMIMAVAIIPVTNMLGGTQSAWIKFGAIAGAFVILAFLLCYKTSKEVISGETEVQEKEEEEAVPFKEAVIKLFQNKYWVMILIMNFISAVLYAITSSSGVYYAKWIYGNDNLMGIMGAIGLIPTLVGFIIVGPMIKHLGVTKTLRVSFAVGAICTIVRIGNPYNFVFNVVMSCFSSLANIPMMCLMGVMTAMSIDYNEYKYGKKMVASSQAASSFGGKVGSGIGGSIIGWCLALVAYDPAMTAATSATKQAIFSFSIYIPAAMFVVMFIMSMKFDLEKRLPQLREEIAKRKA</sequence>
<feature type="transmembrane region" description="Helical" evidence="1">
    <location>
        <begin position="21"/>
        <end position="45"/>
    </location>
</feature>
<keyword evidence="1" id="KW-0472">Membrane</keyword>
<evidence type="ECO:0000313" key="3">
    <source>
        <dbReference type="Proteomes" id="UP000306509"/>
    </source>
</evidence>
<dbReference type="STRING" id="180332.GCA_000797495_04434"/>
<dbReference type="AlphaFoldDB" id="A0A4V6HSF7"/>
<feature type="transmembrane region" description="Helical" evidence="1">
    <location>
        <begin position="311"/>
        <end position="328"/>
    </location>
</feature>
<dbReference type="RefSeq" id="WP_330377189.1">
    <property type="nucleotide sequence ID" value="NZ_QGQD01000006.1"/>
</dbReference>
<dbReference type="InterPro" id="IPR039672">
    <property type="entry name" value="MFS_2"/>
</dbReference>
<dbReference type="InterPro" id="IPR036259">
    <property type="entry name" value="MFS_trans_sf"/>
</dbReference>
<reference evidence="2 3" key="1">
    <citation type="journal article" date="2019" name="Anaerobe">
        <title>Detection of Robinsoniella peoriensis in multiple bone samples of a trauma patient.</title>
        <authorList>
            <person name="Schrottner P."/>
            <person name="Hartwich K."/>
            <person name="Bunk B."/>
            <person name="Schober I."/>
            <person name="Helbig S."/>
            <person name="Rudolph W.W."/>
            <person name="Gunzer F."/>
        </authorList>
    </citation>
    <scope>NUCLEOTIDE SEQUENCE [LARGE SCALE GENOMIC DNA]</scope>
    <source>
        <strain evidence="2 3">DSM 106044</strain>
    </source>
</reference>
<dbReference type="NCBIfam" id="TIGR00792">
    <property type="entry name" value="gph"/>
    <property type="match status" value="1"/>
</dbReference>
<dbReference type="Proteomes" id="UP000306509">
    <property type="component" value="Unassembled WGS sequence"/>
</dbReference>
<keyword evidence="3" id="KW-1185">Reference proteome</keyword>
<proteinExistence type="predicted"/>
<feature type="transmembrane region" description="Helical" evidence="1">
    <location>
        <begin position="158"/>
        <end position="177"/>
    </location>
</feature>
<gene>
    <name evidence="2" type="primary">yicJ_1</name>
    <name evidence="2" type="ORF">DSM106044_00277</name>
</gene>
<dbReference type="GO" id="GO:0006814">
    <property type="term" value="P:sodium ion transport"/>
    <property type="evidence" value="ECO:0007669"/>
    <property type="project" value="InterPro"/>
</dbReference>
<feature type="transmembrane region" description="Helical" evidence="1">
    <location>
        <begin position="189"/>
        <end position="209"/>
    </location>
</feature>
<feature type="transmembrane region" description="Helical" evidence="1">
    <location>
        <begin position="51"/>
        <end position="70"/>
    </location>
</feature>
<protein>
    <submittedName>
        <fullName evidence="2">Inner membrane symporter YicJ</fullName>
    </submittedName>
</protein>
<feature type="transmembrane region" description="Helical" evidence="1">
    <location>
        <begin position="420"/>
        <end position="438"/>
    </location>
</feature>
<organism evidence="2 3">
    <name type="scientific">Robinsoniella peoriensis</name>
    <dbReference type="NCBI Taxonomy" id="180332"/>
    <lineage>
        <taxon>Bacteria</taxon>
        <taxon>Bacillati</taxon>
        <taxon>Bacillota</taxon>
        <taxon>Clostridia</taxon>
        <taxon>Lachnospirales</taxon>
        <taxon>Lachnospiraceae</taxon>
        <taxon>Robinsoniella</taxon>
    </lineage>
</organism>
<comment type="caution">
    <text evidence="2">The sequence shown here is derived from an EMBL/GenBank/DDBJ whole genome shotgun (WGS) entry which is preliminary data.</text>
</comment>
<dbReference type="PANTHER" id="PTHR11328">
    <property type="entry name" value="MAJOR FACILITATOR SUPERFAMILY DOMAIN-CONTAINING PROTEIN"/>
    <property type="match status" value="1"/>
</dbReference>